<accession>A0ABD0RYM1</accession>
<dbReference type="AlphaFoldDB" id="A0ABD0RYM1"/>
<reference evidence="2 3" key="1">
    <citation type="submission" date="2024-05" db="EMBL/GenBank/DDBJ databases">
        <title>Genome sequencing and assembly of Indian major carp, Cirrhinus mrigala (Hamilton, 1822).</title>
        <authorList>
            <person name="Mohindra V."/>
            <person name="Chowdhury L.M."/>
            <person name="Lal K."/>
            <person name="Jena J.K."/>
        </authorList>
    </citation>
    <scope>NUCLEOTIDE SEQUENCE [LARGE SCALE GENOMIC DNA]</scope>
    <source>
        <strain evidence="2">CM1030</strain>
        <tissue evidence="2">Blood</tissue>
    </source>
</reference>
<keyword evidence="3" id="KW-1185">Reference proteome</keyword>
<feature type="non-terminal residue" evidence="2">
    <location>
        <position position="299"/>
    </location>
</feature>
<feature type="non-terminal residue" evidence="2">
    <location>
        <position position="1"/>
    </location>
</feature>
<dbReference type="Proteomes" id="UP001529510">
    <property type="component" value="Unassembled WGS sequence"/>
</dbReference>
<evidence type="ECO:0000256" key="1">
    <source>
        <dbReference type="SAM" id="MobiDB-lite"/>
    </source>
</evidence>
<feature type="compositionally biased region" description="Basic and acidic residues" evidence="1">
    <location>
        <begin position="13"/>
        <end position="23"/>
    </location>
</feature>
<proteinExistence type="predicted"/>
<evidence type="ECO:0000313" key="3">
    <source>
        <dbReference type="Proteomes" id="UP001529510"/>
    </source>
</evidence>
<feature type="compositionally biased region" description="Basic and acidic residues" evidence="1">
    <location>
        <begin position="72"/>
        <end position="86"/>
    </location>
</feature>
<sequence>VRRGRPDWAPPGERGRGGVERSLEGTPRPARGDGGICDEWGGAERRGNGTRPVEYNDNERHLRHSPVSSPTEELRKDKRRSDHSVRRERTRPGLYFAFSVRQSSVRGCRSTFVFVYLIIKCLNVCRFPPPSSRSTNCVTLVPKPGRKEGHAVRRALAAERDRGAEEVGQHEGVDECGCPKRWCWNSGIIGGTEGSLPCSEVTEGWLPSERERRSRRRSPGGRSLLPSAMLGRSRERGTRCRLPSIRRSHHRPPGGGGALSRPPKELQYHRMAPRVKDAQLVEDRAQSRGYPPACEGRWG</sequence>
<organism evidence="2 3">
    <name type="scientific">Cirrhinus mrigala</name>
    <name type="common">Mrigala</name>
    <dbReference type="NCBI Taxonomy" id="683832"/>
    <lineage>
        <taxon>Eukaryota</taxon>
        <taxon>Metazoa</taxon>
        <taxon>Chordata</taxon>
        <taxon>Craniata</taxon>
        <taxon>Vertebrata</taxon>
        <taxon>Euteleostomi</taxon>
        <taxon>Actinopterygii</taxon>
        <taxon>Neopterygii</taxon>
        <taxon>Teleostei</taxon>
        <taxon>Ostariophysi</taxon>
        <taxon>Cypriniformes</taxon>
        <taxon>Cyprinidae</taxon>
        <taxon>Labeoninae</taxon>
        <taxon>Labeonini</taxon>
        <taxon>Cirrhinus</taxon>
    </lineage>
</organism>
<gene>
    <name evidence="2" type="ORF">M9458_001564</name>
</gene>
<name>A0ABD0RYM1_CIRMR</name>
<comment type="caution">
    <text evidence="2">The sequence shown here is derived from an EMBL/GenBank/DDBJ whole genome shotgun (WGS) entry which is preliminary data.</text>
</comment>
<feature type="region of interest" description="Disordered" evidence="1">
    <location>
        <begin position="209"/>
        <end position="266"/>
    </location>
</feature>
<protein>
    <submittedName>
        <fullName evidence="2">Uncharacterized protein</fullName>
    </submittedName>
</protein>
<evidence type="ECO:0000313" key="2">
    <source>
        <dbReference type="EMBL" id="KAL0203546.1"/>
    </source>
</evidence>
<feature type="region of interest" description="Disordered" evidence="1">
    <location>
        <begin position="1"/>
        <end position="86"/>
    </location>
</feature>
<dbReference type="EMBL" id="JAMKFB020000001">
    <property type="protein sequence ID" value="KAL0203546.1"/>
    <property type="molecule type" value="Genomic_DNA"/>
</dbReference>